<evidence type="ECO:0000313" key="3">
    <source>
        <dbReference type="Proteomes" id="UP000235786"/>
    </source>
</evidence>
<dbReference type="Proteomes" id="UP000235786">
    <property type="component" value="Unassembled WGS sequence"/>
</dbReference>
<gene>
    <name evidence="2" type="ORF">L207DRAFT_261910</name>
</gene>
<name>A0A2J6QSP3_HYAVF</name>
<accession>A0A2J6QSP3</accession>
<protein>
    <submittedName>
        <fullName evidence="2">Uncharacterized protein</fullName>
    </submittedName>
</protein>
<organism evidence="2 3">
    <name type="scientific">Hyaloscypha variabilis (strain UAMH 11265 / GT02V1 / F)</name>
    <name type="common">Meliniomyces variabilis</name>
    <dbReference type="NCBI Taxonomy" id="1149755"/>
    <lineage>
        <taxon>Eukaryota</taxon>
        <taxon>Fungi</taxon>
        <taxon>Dikarya</taxon>
        <taxon>Ascomycota</taxon>
        <taxon>Pezizomycotina</taxon>
        <taxon>Leotiomycetes</taxon>
        <taxon>Helotiales</taxon>
        <taxon>Hyaloscyphaceae</taxon>
        <taxon>Hyaloscypha</taxon>
        <taxon>Hyaloscypha variabilis</taxon>
    </lineage>
</organism>
<feature type="region of interest" description="Disordered" evidence="1">
    <location>
        <begin position="1"/>
        <end position="247"/>
    </location>
</feature>
<feature type="compositionally biased region" description="Acidic residues" evidence="1">
    <location>
        <begin position="223"/>
        <end position="244"/>
    </location>
</feature>
<evidence type="ECO:0000256" key="1">
    <source>
        <dbReference type="SAM" id="MobiDB-lite"/>
    </source>
</evidence>
<feature type="compositionally biased region" description="Basic and acidic residues" evidence="1">
    <location>
        <begin position="106"/>
        <end position="122"/>
    </location>
</feature>
<dbReference type="OrthoDB" id="3565298at2759"/>
<dbReference type="AlphaFoldDB" id="A0A2J6QSP3"/>
<evidence type="ECO:0000313" key="2">
    <source>
        <dbReference type="EMBL" id="PMD29283.1"/>
    </source>
</evidence>
<feature type="compositionally biased region" description="Polar residues" evidence="1">
    <location>
        <begin position="141"/>
        <end position="154"/>
    </location>
</feature>
<feature type="compositionally biased region" description="Polar residues" evidence="1">
    <location>
        <begin position="124"/>
        <end position="134"/>
    </location>
</feature>
<proteinExistence type="predicted"/>
<keyword evidence="3" id="KW-1185">Reference proteome</keyword>
<feature type="compositionally biased region" description="Polar residues" evidence="1">
    <location>
        <begin position="22"/>
        <end position="40"/>
    </location>
</feature>
<feature type="compositionally biased region" description="Polar residues" evidence="1">
    <location>
        <begin position="68"/>
        <end position="77"/>
    </location>
</feature>
<sequence>MADVTAETPSEGRVRPALRQRISISNPLGCSSQTHLNPNVSADMPFTRTPSPPRSRSRSRASRTDASQPRQMSTPHTLSIDLPSPASRESSETRYGLYSSHPAPPSHEDPPYCELPRIERSHKSTSALRANESSYSRRESTTPPSEPSGQPTPLSNNSSSKSKDSEVKRPLVPGSSYSNTHSGEQERQNPAPGGSDAIEEVASTLKPQLMDSPRPSNDSGDLASDEDVEMGDLYDESESDDDSTEERWIPTLKEFEASVIAATGGNLPLAARLIPQLQEIFR</sequence>
<dbReference type="EMBL" id="KZ613976">
    <property type="protein sequence ID" value="PMD29283.1"/>
    <property type="molecule type" value="Genomic_DNA"/>
</dbReference>
<reference evidence="2 3" key="1">
    <citation type="submission" date="2016-04" db="EMBL/GenBank/DDBJ databases">
        <title>A degradative enzymes factory behind the ericoid mycorrhizal symbiosis.</title>
        <authorList>
            <consortium name="DOE Joint Genome Institute"/>
            <person name="Martino E."/>
            <person name="Morin E."/>
            <person name="Grelet G."/>
            <person name="Kuo A."/>
            <person name="Kohler A."/>
            <person name="Daghino S."/>
            <person name="Barry K."/>
            <person name="Choi C."/>
            <person name="Cichocki N."/>
            <person name="Clum A."/>
            <person name="Copeland A."/>
            <person name="Hainaut M."/>
            <person name="Haridas S."/>
            <person name="Labutti K."/>
            <person name="Lindquist E."/>
            <person name="Lipzen A."/>
            <person name="Khouja H.-R."/>
            <person name="Murat C."/>
            <person name="Ohm R."/>
            <person name="Olson A."/>
            <person name="Spatafora J."/>
            <person name="Veneault-Fourrey C."/>
            <person name="Henrissat B."/>
            <person name="Grigoriev I."/>
            <person name="Martin F."/>
            <person name="Perotto S."/>
        </authorList>
    </citation>
    <scope>NUCLEOTIDE SEQUENCE [LARGE SCALE GENOMIC DNA]</scope>
    <source>
        <strain evidence="2 3">F</strain>
    </source>
</reference>